<dbReference type="Proteomes" id="UP001550348">
    <property type="component" value="Unassembled WGS sequence"/>
</dbReference>
<keyword evidence="2" id="KW-1185">Reference proteome</keyword>
<reference evidence="1 2" key="1">
    <citation type="submission" date="2024-06" db="EMBL/GenBank/DDBJ databases">
        <title>The Natural Products Discovery Center: Release of the First 8490 Sequenced Strains for Exploring Actinobacteria Biosynthetic Diversity.</title>
        <authorList>
            <person name="Kalkreuter E."/>
            <person name="Kautsar S.A."/>
            <person name="Yang D."/>
            <person name="Bader C.D."/>
            <person name="Teijaro C.N."/>
            <person name="Fluegel L."/>
            <person name="Davis C.M."/>
            <person name="Simpson J.R."/>
            <person name="Lauterbach L."/>
            <person name="Steele A.D."/>
            <person name="Gui C."/>
            <person name="Meng S."/>
            <person name="Li G."/>
            <person name="Viehrig K."/>
            <person name="Ye F."/>
            <person name="Su P."/>
            <person name="Kiefer A.F."/>
            <person name="Nichols A."/>
            <person name="Cepeda A.J."/>
            <person name="Yan W."/>
            <person name="Fan B."/>
            <person name="Jiang Y."/>
            <person name="Adhikari A."/>
            <person name="Zheng C.-J."/>
            <person name="Schuster L."/>
            <person name="Cowan T.M."/>
            <person name="Smanski M.J."/>
            <person name="Chevrette M.G."/>
            <person name="De Carvalho L.P.S."/>
            <person name="Shen B."/>
        </authorList>
    </citation>
    <scope>NUCLEOTIDE SEQUENCE [LARGE SCALE GENOMIC DNA]</scope>
    <source>
        <strain evidence="1 2">NPDC006286</strain>
    </source>
</reference>
<dbReference type="EMBL" id="JBEXRX010000014">
    <property type="protein sequence ID" value="MEU0151867.1"/>
    <property type="molecule type" value="Genomic_DNA"/>
</dbReference>
<accession>A0ABV2VGE1</accession>
<evidence type="ECO:0000313" key="2">
    <source>
        <dbReference type="Proteomes" id="UP001550348"/>
    </source>
</evidence>
<protein>
    <submittedName>
        <fullName evidence="1">Uncharacterized protein</fullName>
    </submittedName>
</protein>
<organism evidence="1 2">
    <name type="scientific">Micromonospora fulviviridis</name>
    <dbReference type="NCBI Taxonomy" id="47860"/>
    <lineage>
        <taxon>Bacteria</taxon>
        <taxon>Bacillati</taxon>
        <taxon>Actinomycetota</taxon>
        <taxon>Actinomycetes</taxon>
        <taxon>Micromonosporales</taxon>
        <taxon>Micromonosporaceae</taxon>
        <taxon>Micromonospora</taxon>
    </lineage>
</organism>
<proteinExistence type="predicted"/>
<sequence>MSGPVDRARRSLTEAPTDQLVDRLATELEQSYGITRTELYQVDYRLAALLPLAGG</sequence>
<evidence type="ECO:0000313" key="1">
    <source>
        <dbReference type="EMBL" id="MEU0151867.1"/>
    </source>
</evidence>
<comment type="caution">
    <text evidence="1">The sequence shown here is derived from an EMBL/GenBank/DDBJ whole genome shotgun (WGS) entry which is preliminary data.</text>
</comment>
<name>A0ABV2VGE1_9ACTN</name>
<gene>
    <name evidence="1" type="ORF">ABZ071_08055</name>
</gene>